<proteinExistence type="predicted"/>
<sequence length="330" mass="31901">MQRTSTFRGSITLPVAAAFVGCLLGAQPALASGTLAGTLIQNTATATFSSGTSTSSIQSNTVTVKVDQLVGVAVTALTTSPVTIGSSTAVLAYQVSNTGNGNDTFNLTGNPTVSGNGFTATLQTVAIDTNGNGTYDPGVDTTLTNGTASPEIAPDGSIKVFLVTSAPSTATDTQTSQVRLTATSATGSGTPGTLLAGKGVGGVDAVVGASGGTANALASLIASLATVTLTKSAAVSDPYGGTLPVPGATVTYSIVAHTAGSGTASSLQVSDAFPTGTTYQAGTLTLNGSALTDASDSDAGTATTTGVAVSLGNVTGGGADKTITFKVKIN</sequence>
<gene>
    <name evidence="2" type="ORF">Y88_0085</name>
</gene>
<dbReference type="STRING" id="983920.Y88_0085"/>
<dbReference type="PROSITE" id="PS51257">
    <property type="entry name" value="PROKAR_LIPOPROTEIN"/>
    <property type="match status" value="1"/>
</dbReference>
<dbReference type="EMBL" id="AEWJ01000044">
    <property type="protein sequence ID" value="EGD58033.1"/>
    <property type="molecule type" value="Genomic_DNA"/>
</dbReference>
<dbReference type="Proteomes" id="UP000004728">
    <property type="component" value="Unassembled WGS sequence"/>
</dbReference>
<keyword evidence="3" id="KW-1185">Reference proteome</keyword>
<comment type="caution">
    <text evidence="2">The sequence shown here is derived from an EMBL/GenBank/DDBJ whole genome shotgun (WGS) entry which is preliminary data.</text>
</comment>
<dbReference type="HOGENOM" id="CLU_071515_0_0_5"/>
<feature type="chain" id="PRO_5003272813" description="DUF11 domain-containing protein" evidence="1">
    <location>
        <begin position="32"/>
        <end position="330"/>
    </location>
</feature>
<dbReference type="eggNOG" id="COG4719">
    <property type="taxonomic scope" value="Bacteria"/>
</dbReference>
<dbReference type="OrthoDB" id="8455960at2"/>
<accession>F1ZBI0</accession>
<dbReference type="AlphaFoldDB" id="F1ZBI0"/>
<evidence type="ECO:0000313" key="2">
    <source>
        <dbReference type="EMBL" id="EGD58033.1"/>
    </source>
</evidence>
<keyword evidence="1" id="KW-0732">Signal</keyword>
<evidence type="ECO:0008006" key="4">
    <source>
        <dbReference type="Google" id="ProtNLM"/>
    </source>
</evidence>
<dbReference type="RefSeq" id="WP_008067519.1">
    <property type="nucleotide sequence ID" value="NZ_AQWK01000006.1"/>
</dbReference>
<dbReference type="InterPro" id="IPR047589">
    <property type="entry name" value="DUF11_rpt"/>
</dbReference>
<evidence type="ECO:0000256" key="1">
    <source>
        <dbReference type="SAM" id="SignalP"/>
    </source>
</evidence>
<dbReference type="InParanoid" id="F1ZBI0"/>
<reference evidence="2 3" key="1">
    <citation type="journal article" date="2012" name="J. Bacteriol.">
        <title>Draft Genome Sequence of Novosphingobium nitrogenifigens Y88T.</title>
        <authorList>
            <person name="Strabala T.J."/>
            <person name="Macdonald L."/>
            <person name="Liu V."/>
            <person name="Smit A.M."/>
        </authorList>
    </citation>
    <scope>NUCLEOTIDE SEQUENCE [LARGE SCALE GENOMIC DNA]</scope>
    <source>
        <strain evidence="2 3">DSM 19370</strain>
    </source>
</reference>
<organism evidence="2 3">
    <name type="scientific">Novosphingobium nitrogenifigens DSM 19370</name>
    <dbReference type="NCBI Taxonomy" id="983920"/>
    <lineage>
        <taxon>Bacteria</taxon>
        <taxon>Pseudomonadati</taxon>
        <taxon>Pseudomonadota</taxon>
        <taxon>Alphaproteobacteria</taxon>
        <taxon>Sphingomonadales</taxon>
        <taxon>Sphingomonadaceae</taxon>
        <taxon>Novosphingobium</taxon>
    </lineage>
</organism>
<protein>
    <recommendedName>
        <fullName evidence="4">DUF11 domain-containing protein</fullName>
    </recommendedName>
</protein>
<feature type="signal peptide" evidence="1">
    <location>
        <begin position="1"/>
        <end position="31"/>
    </location>
</feature>
<name>F1ZBI0_9SPHN</name>
<dbReference type="NCBIfam" id="TIGR01451">
    <property type="entry name" value="B_ant_repeat"/>
    <property type="match status" value="1"/>
</dbReference>
<evidence type="ECO:0000313" key="3">
    <source>
        <dbReference type="Proteomes" id="UP000004728"/>
    </source>
</evidence>